<keyword evidence="3" id="KW-1185">Reference proteome</keyword>
<dbReference type="RefSeq" id="XP_043013992.1">
    <property type="nucleotide sequence ID" value="XM_043149386.1"/>
</dbReference>
<evidence type="ECO:0000313" key="2">
    <source>
        <dbReference type="EMBL" id="KAG7097522.1"/>
    </source>
</evidence>
<feature type="region of interest" description="Disordered" evidence="1">
    <location>
        <begin position="99"/>
        <end position="122"/>
    </location>
</feature>
<gene>
    <name evidence="2" type="ORF">E1B28_004865</name>
</gene>
<protein>
    <submittedName>
        <fullName evidence="2">Uncharacterized protein</fullName>
    </submittedName>
</protein>
<dbReference type="EMBL" id="CM032182">
    <property type="protein sequence ID" value="KAG7097522.1"/>
    <property type="molecule type" value="Genomic_DNA"/>
</dbReference>
<reference evidence="2" key="1">
    <citation type="journal article" date="2021" name="Genome Biol. Evol.">
        <title>The assembled and annotated genome of the fairy-ring fungus Marasmius oreades.</title>
        <authorList>
            <person name="Hiltunen M."/>
            <person name="Ament-Velasquez S.L."/>
            <person name="Johannesson H."/>
        </authorList>
    </citation>
    <scope>NUCLEOTIDE SEQUENCE</scope>
    <source>
        <strain evidence="2">03SP1</strain>
    </source>
</reference>
<evidence type="ECO:0000256" key="1">
    <source>
        <dbReference type="SAM" id="MobiDB-lite"/>
    </source>
</evidence>
<dbReference type="GeneID" id="66073941"/>
<name>A0A9P7UZI4_9AGAR</name>
<dbReference type="Proteomes" id="UP001049176">
    <property type="component" value="Chromosome 2"/>
</dbReference>
<comment type="caution">
    <text evidence="2">The sequence shown here is derived from an EMBL/GenBank/DDBJ whole genome shotgun (WGS) entry which is preliminary data.</text>
</comment>
<dbReference type="AlphaFoldDB" id="A0A9P7UZI4"/>
<dbReference type="KEGG" id="more:E1B28_004865"/>
<accession>A0A9P7UZI4</accession>
<organism evidence="2 3">
    <name type="scientific">Marasmius oreades</name>
    <name type="common">fairy-ring Marasmius</name>
    <dbReference type="NCBI Taxonomy" id="181124"/>
    <lineage>
        <taxon>Eukaryota</taxon>
        <taxon>Fungi</taxon>
        <taxon>Dikarya</taxon>
        <taxon>Basidiomycota</taxon>
        <taxon>Agaricomycotina</taxon>
        <taxon>Agaricomycetes</taxon>
        <taxon>Agaricomycetidae</taxon>
        <taxon>Agaricales</taxon>
        <taxon>Marasmiineae</taxon>
        <taxon>Marasmiaceae</taxon>
        <taxon>Marasmius</taxon>
    </lineage>
</organism>
<sequence>MVCRVPKKQKKCVTPPSPYLVVTLKDSFPSSQITMYNSPVYALYLLKKAATAPYPLLQVTFAERCNGGQDEVIGRQRRQSRGGCWQETSKFRVESLDMPTGIGLMSPQQALGTKPTKSGLEG</sequence>
<evidence type="ECO:0000313" key="3">
    <source>
        <dbReference type="Proteomes" id="UP001049176"/>
    </source>
</evidence>
<proteinExistence type="predicted"/>